<dbReference type="Proteomes" id="UP001295444">
    <property type="component" value="Chromosome 07"/>
</dbReference>
<dbReference type="AlphaFoldDB" id="A0AAD1STR9"/>
<keyword evidence="3" id="KW-1185">Reference proteome</keyword>
<evidence type="ECO:0000256" key="1">
    <source>
        <dbReference type="SAM" id="MobiDB-lite"/>
    </source>
</evidence>
<sequence>AERPAVKHEARPAPLRHHDNPHPVSREPDTVPKIRKTRKVLGWAYTYRKPGPAAVYYPPRPRSKQGLTPKHGSQAWMAGIQQDTQQLGRESRAHVLVSSDDRICEIDVQDCARVWGWWGADFSDICYTQYQ</sequence>
<protein>
    <submittedName>
        <fullName evidence="2">Uncharacterized protein</fullName>
    </submittedName>
</protein>
<evidence type="ECO:0000313" key="2">
    <source>
        <dbReference type="EMBL" id="CAH2307370.1"/>
    </source>
</evidence>
<accession>A0AAD1STR9</accession>
<reference evidence="2" key="1">
    <citation type="submission" date="2022-03" db="EMBL/GenBank/DDBJ databases">
        <authorList>
            <person name="Alioto T."/>
            <person name="Alioto T."/>
            <person name="Gomez Garrido J."/>
        </authorList>
    </citation>
    <scope>NUCLEOTIDE SEQUENCE</scope>
</reference>
<dbReference type="EMBL" id="OW240918">
    <property type="protein sequence ID" value="CAH2307370.1"/>
    <property type="molecule type" value="Genomic_DNA"/>
</dbReference>
<feature type="non-terminal residue" evidence="2">
    <location>
        <position position="1"/>
    </location>
</feature>
<organism evidence="2 3">
    <name type="scientific">Pelobates cultripes</name>
    <name type="common">Western spadefoot toad</name>
    <dbReference type="NCBI Taxonomy" id="61616"/>
    <lineage>
        <taxon>Eukaryota</taxon>
        <taxon>Metazoa</taxon>
        <taxon>Chordata</taxon>
        <taxon>Craniata</taxon>
        <taxon>Vertebrata</taxon>
        <taxon>Euteleostomi</taxon>
        <taxon>Amphibia</taxon>
        <taxon>Batrachia</taxon>
        <taxon>Anura</taxon>
        <taxon>Pelobatoidea</taxon>
        <taxon>Pelobatidae</taxon>
        <taxon>Pelobates</taxon>
    </lineage>
</organism>
<evidence type="ECO:0000313" key="3">
    <source>
        <dbReference type="Proteomes" id="UP001295444"/>
    </source>
</evidence>
<gene>
    <name evidence="2" type="ORF">PECUL_23A054745</name>
</gene>
<feature type="non-terminal residue" evidence="2">
    <location>
        <position position="131"/>
    </location>
</feature>
<name>A0AAD1STR9_PELCU</name>
<feature type="region of interest" description="Disordered" evidence="1">
    <location>
        <begin position="1"/>
        <end position="30"/>
    </location>
</feature>
<proteinExistence type="predicted"/>